<keyword evidence="13 18" id="KW-0472">Membrane</keyword>
<evidence type="ECO:0000256" key="12">
    <source>
        <dbReference type="ARBA" id="ARBA00022989"/>
    </source>
</evidence>
<keyword evidence="9" id="KW-0677">Repeat</keyword>
<keyword evidence="11" id="KW-0067">ATP-binding</keyword>
<evidence type="ECO:0000256" key="17">
    <source>
        <dbReference type="ARBA" id="ARBA00048679"/>
    </source>
</evidence>
<evidence type="ECO:0000256" key="3">
    <source>
        <dbReference type="ARBA" id="ARBA00022527"/>
    </source>
</evidence>
<evidence type="ECO:0000256" key="10">
    <source>
        <dbReference type="ARBA" id="ARBA00022741"/>
    </source>
</evidence>
<dbReference type="SUPFAM" id="SSF56112">
    <property type="entry name" value="Protein kinase-like (PK-like)"/>
    <property type="match status" value="1"/>
</dbReference>
<dbReference type="PANTHER" id="PTHR48006:SF72">
    <property type="entry name" value="LRR RECEPTOR-LIKE SERINE_THREONINE-PROTEIN KINASE RFK1-RELATED"/>
    <property type="match status" value="1"/>
</dbReference>
<dbReference type="Gene3D" id="1.10.510.10">
    <property type="entry name" value="Transferase(Phosphotransferase) domain 1"/>
    <property type="match status" value="1"/>
</dbReference>
<gene>
    <name evidence="20" type="ORF">PIB30_022318</name>
</gene>
<organism evidence="20 21">
    <name type="scientific">Stylosanthes scabra</name>
    <dbReference type="NCBI Taxonomy" id="79078"/>
    <lineage>
        <taxon>Eukaryota</taxon>
        <taxon>Viridiplantae</taxon>
        <taxon>Streptophyta</taxon>
        <taxon>Embryophyta</taxon>
        <taxon>Tracheophyta</taxon>
        <taxon>Spermatophyta</taxon>
        <taxon>Magnoliopsida</taxon>
        <taxon>eudicotyledons</taxon>
        <taxon>Gunneridae</taxon>
        <taxon>Pentapetalae</taxon>
        <taxon>rosids</taxon>
        <taxon>fabids</taxon>
        <taxon>Fabales</taxon>
        <taxon>Fabaceae</taxon>
        <taxon>Papilionoideae</taxon>
        <taxon>50 kb inversion clade</taxon>
        <taxon>dalbergioids sensu lato</taxon>
        <taxon>Dalbergieae</taxon>
        <taxon>Pterocarpus clade</taxon>
        <taxon>Stylosanthes</taxon>
    </lineage>
</organism>
<dbReference type="InterPro" id="IPR001611">
    <property type="entry name" value="Leu-rich_rpt"/>
</dbReference>
<dbReference type="Gene3D" id="3.30.200.20">
    <property type="entry name" value="Phosphorylase Kinase, domain 1"/>
    <property type="match status" value="1"/>
</dbReference>
<evidence type="ECO:0000256" key="8">
    <source>
        <dbReference type="ARBA" id="ARBA00022729"/>
    </source>
</evidence>
<dbReference type="InterPro" id="IPR011009">
    <property type="entry name" value="Kinase-like_dom_sf"/>
</dbReference>
<dbReference type="InterPro" id="IPR001245">
    <property type="entry name" value="Ser-Thr/Tyr_kinase_cat_dom"/>
</dbReference>
<dbReference type="InterPro" id="IPR000719">
    <property type="entry name" value="Prot_kinase_dom"/>
</dbReference>
<comment type="catalytic activity">
    <reaction evidence="17">
        <text>L-seryl-[protein] + ATP = O-phospho-L-seryl-[protein] + ADP + H(+)</text>
        <dbReference type="Rhea" id="RHEA:17989"/>
        <dbReference type="Rhea" id="RHEA-COMP:9863"/>
        <dbReference type="Rhea" id="RHEA-COMP:11604"/>
        <dbReference type="ChEBI" id="CHEBI:15378"/>
        <dbReference type="ChEBI" id="CHEBI:29999"/>
        <dbReference type="ChEBI" id="CHEBI:30616"/>
        <dbReference type="ChEBI" id="CHEBI:83421"/>
        <dbReference type="ChEBI" id="CHEBI:456216"/>
        <dbReference type="EC" id="2.7.11.1"/>
    </reaction>
</comment>
<evidence type="ECO:0000256" key="16">
    <source>
        <dbReference type="ARBA" id="ARBA00047899"/>
    </source>
</evidence>
<dbReference type="Gene3D" id="2.60.120.430">
    <property type="entry name" value="Galactose-binding lectin"/>
    <property type="match status" value="1"/>
</dbReference>
<dbReference type="Pfam" id="PF11721">
    <property type="entry name" value="Malectin"/>
    <property type="match status" value="1"/>
</dbReference>
<dbReference type="InterPro" id="IPR021720">
    <property type="entry name" value="Malectin_dom"/>
</dbReference>
<keyword evidence="10" id="KW-0547">Nucleotide-binding</keyword>
<evidence type="ECO:0000256" key="1">
    <source>
        <dbReference type="ARBA" id="ARBA00004479"/>
    </source>
</evidence>
<dbReference type="Pfam" id="PF00560">
    <property type="entry name" value="LRR_1"/>
    <property type="match status" value="3"/>
</dbReference>
<dbReference type="PANTHER" id="PTHR48006">
    <property type="entry name" value="LEUCINE-RICH REPEAT-CONTAINING PROTEIN DDB_G0281931-RELATED"/>
    <property type="match status" value="1"/>
</dbReference>
<comment type="subcellular location">
    <subcellularLocation>
        <location evidence="1">Membrane</location>
        <topology evidence="1">Single-pass type I membrane protein</topology>
    </subcellularLocation>
</comment>
<dbReference type="EC" id="2.7.11.1" evidence="2"/>
<evidence type="ECO:0000256" key="11">
    <source>
        <dbReference type="ARBA" id="ARBA00022840"/>
    </source>
</evidence>
<evidence type="ECO:0000256" key="9">
    <source>
        <dbReference type="ARBA" id="ARBA00022737"/>
    </source>
</evidence>
<evidence type="ECO:0000259" key="19">
    <source>
        <dbReference type="PROSITE" id="PS50011"/>
    </source>
</evidence>
<feature type="domain" description="Protein kinase" evidence="19">
    <location>
        <begin position="659"/>
        <end position="933"/>
    </location>
</feature>
<dbReference type="Proteomes" id="UP001341840">
    <property type="component" value="Unassembled WGS sequence"/>
</dbReference>
<dbReference type="InterPro" id="IPR032675">
    <property type="entry name" value="LRR_dom_sf"/>
</dbReference>
<keyword evidence="8" id="KW-0732">Signal</keyword>
<dbReference type="EMBL" id="JASCZI010120904">
    <property type="protein sequence ID" value="MED6157351.1"/>
    <property type="molecule type" value="Genomic_DNA"/>
</dbReference>
<feature type="transmembrane region" description="Helical" evidence="18">
    <location>
        <begin position="601"/>
        <end position="624"/>
    </location>
</feature>
<dbReference type="PROSITE" id="PS50011">
    <property type="entry name" value="PROTEIN_KINASE_DOM"/>
    <property type="match status" value="1"/>
</dbReference>
<evidence type="ECO:0000256" key="13">
    <source>
        <dbReference type="ARBA" id="ARBA00023136"/>
    </source>
</evidence>
<keyword evidence="12 18" id="KW-1133">Transmembrane helix</keyword>
<keyword evidence="4" id="KW-0597">Phosphoprotein</keyword>
<evidence type="ECO:0000313" key="21">
    <source>
        <dbReference type="Proteomes" id="UP001341840"/>
    </source>
</evidence>
<name>A0ABU6U825_9FABA</name>
<evidence type="ECO:0000256" key="18">
    <source>
        <dbReference type="SAM" id="Phobius"/>
    </source>
</evidence>
<accession>A0ABU6U825</accession>
<keyword evidence="21" id="KW-1185">Reference proteome</keyword>
<evidence type="ECO:0000256" key="5">
    <source>
        <dbReference type="ARBA" id="ARBA00022614"/>
    </source>
</evidence>
<dbReference type="InterPro" id="IPR008271">
    <property type="entry name" value="Ser/Thr_kinase_AS"/>
</dbReference>
<evidence type="ECO:0000256" key="4">
    <source>
        <dbReference type="ARBA" id="ARBA00022553"/>
    </source>
</evidence>
<comment type="catalytic activity">
    <reaction evidence="16">
        <text>L-threonyl-[protein] + ATP = O-phospho-L-threonyl-[protein] + ADP + H(+)</text>
        <dbReference type="Rhea" id="RHEA:46608"/>
        <dbReference type="Rhea" id="RHEA-COMP:11060"/>
        <dbReference type="Rhea" id="RHEA-COMP:11605"/>
        <dbReference type="ChEBI" id="CHEBI:15378"/>
        <dbReference type="ChEBI" id="CHEBI:30013"/>
        <dbReference type="ChEBI" id="CHEBI:30616"/>
        <dbReference type="ChEBI" id="CHEBI:61977"/>
        <dbReference type="ChEBI" id="CHEBI:456216"/>
        <dbReference type="EC" id="2.7.11.1"/>
    </reaction>
</comment>
<keyword evidence="6" id="KW-0808">Transferase</keyword>
<evidence type="ECO:0000256" key="7">
    <source>
        <dbReference type="ARBA" id="ARBA00022692"/>
    </source>
</evidence>
<evidence type="ECO:0000256" key="2">
    <source>
        <dbReference type="ARBA" id="ARBA00012513"/>
    </source>
</evidence>
<proteinExistence type="predicted"/>
<evidence type="ECO:0000313" key="20">
    <source>
        <dbReference type="EMBL" id="MED6157351.1"/>
    </source>
</evidence>
<keyword evidence="5" id="KW-0433">Leucine-rich repeat</keyword>
<dbReference type="SMART" id="SM00220">
    <property type="entry name" value="S_TKc"/>
    <property type="match status" value="1"/>
</dbReference>
<evidence type="ECO:0000256" key="15">
    <source>
        <dbReference type="ARBA" id="ARBA00023180"/>
    </source>
</evidence>
<evidence type="ECO:0000256" key="14">
    <source>
        <dbReference type="ARBA" id="ARBA00023170"/>
    </source>
</evidence>
<sequence>MSCFRWMRFAESRIPQEEVDALREITTVMGATHWEFDGDTCQIKKMTLEAPIEVNKSSIGCECPPEKDNFCHVVRMNFIKYNLPGSLPPQLVKLPYLRQFSHYSDLSLNYLNGSIPKEWASMKLTKIALMGNRLSGEISKELANITTLTNLDLEANQFSGHVPSQLGNLINLQRLVLSSNNLSGNLPETFALLHNLKDFRISDNSFSGKIPSFIQNWKQLQRLDMHASGLEGPIPSNISLLSNVTILRISDIDGPSQTFPVLSNMKVMRRLVLRNCNITGEIPIDILKMEYLRMLDVSFNKLVGQIPAIKAPDPLKFIFLTGNKLTGNVPDSILVAGANVDLSYNNFTWQGPGQSACQENLNLNLNLFWSSSGTNKLQDVLPCSKTFKCARYSRCLHVNSGGKDVMIKEKGENILYIGDDANGGTAKYYNDNENLWGFSSTGDFMDDDDIQNTRYTVTLPHSNLSELYASARLSPISLTYFHYCLENGLYTVKLHFAEIQFTNDRTSNSLGRRFFDIYIQERLVWKDFNIEEKANGAQKPYTVTINNVGVTDNILEIRLYYAGKGTSKIPTKAAYGPLISAFSIVPNSKPCSEQNKAVNNIIVGVGFGISAVCLVLIIVGILWWKGCFKGIIRTGKGGDGHCQTGTYTLEQIRAATNDFAPANKIGEGGFGPVYKGQLSDGTWVAVKQLSSKSRQGNREFLNEIAMISCLQHPNLVKLHGFCIENNQLMLVYEYMENNCLARALFSSENQLKLDWPTRHRICIGIAKGLAFLHEESALKIVHRDIKSTNVLLDGNLNPKISDFGLARLDEDERTHISTRVAGTVGYMAPEYALWGHLTYKADVYSYGIVVLEIVSGKNNKNYRPSDDCFCLLDKAFHLQSTQNIMELVDERLGLAVNPTEAENLLKVALLCTNVSPSHRPTMLEVVNMLEERMSIPDVIPETSLFREDLRFKATRDIYQHGENQSLTSSQTDNSIGYFVPISSSVSGNDMHQICSKS</sequence>
<dbReference type="Pfam" id="PF07714">
    <property type="entry name" value="PK_Tyr_Ser-Thr"/>
    <property type="match status" value="1"/>
</dbReference>
<dbReference type="Gene3D" id="3.80.10.10">
    <property type="entry name" value="Ribonuclease Inhibitor"/>
    <property type="match status" value="3"/>
</dbReference>
<comment type="caution">
    <text evidence="20">The sequence shown here is derived from an EMBL/GenBank/DDBJ whole genome shotgun (WGS) entry which is preliminary data.</text>
</comment>
<keyword evidence="3" id="KW-0418">Kinase</keyword>
<dbReference type="InterPro" id="IPR051824">
    <property type="entry name" value="LRR_Rcpt-Like_S/T_Kinase"/>
</dbReference>
<reference evidence="20 21" key="1">
    <citation type="journal article" date="2023" name="Plants (Basel)">
        <title>Bridging the Gap: Combining Genomics and Transcriptomics Approaches to Understand Stylosanthes scabra, an Orphan Legume from the Brazilian Caatinga.</title>
        <authorList>
            <person name="Ferreira-Neto J.R.C."/>
            <person name="da Silva M.D."/>
            <person name="Binneck E."/>
            <person name="de Melo N.F."/>
            <person name="da Silva R.H."/>
            <person name="de Melo A.L.T.M."/>
            <person name="Pandolfi V."/>
            <person name="Bustamante F.O."/>
            <person name="Brasileiro-Vidal A.C."/>
            <person name="Benko-Iseppon A.M."/>
        </authorList>
    </citation>
    <scope>NUCLEOTIDE SEQUENCE [LARGE SCALE GENOMIC DNA]</scope>
    <source>
        <tissue evidence="20">Leaves</tissue>
    </source>
</reference>
<keyword evidence="3" id="KW-0723">Serine/threonine-protein kinase</keyword>
<dbReference type="PROSITE" id="PS00108">
    <property type="entry name" value="PROTEIN_KINASE_ST"/>
    <property type="match status" value="1"/>
</dbReference>
<keyword evidence="15" id="KW-0325">Glycoprotein</keyword>
<protein>
    <recommendedName>
        <fullName evidence="2">non-specific serine/threonine protein kinase</fullName>
        <ecNumber evidence="2">2.7.11.1</ecNumber>
    </recommendedName>
</protein>
<evidence type="ECO:0000256" key="6">
    <source>
        <dbReference type="ARBA" id="ARBA00022679"/>
    </source>
</evidence>
<dbReference type="CDD" id="cd14066">
    <property type="entry name" value="STKc_IRAK"/>
    <property type="match status" value="1"/>
</dbReference>
<keyword evidence="7 18" id="KW-0812">Transmembrane</keyword>
<dbReference type="SUPFAM" id="SSF52058">
    <property type="entry name" value="L domain-like"/>
    <property type="match status" value="1"/>
</dbReference>
<keyword evidence="14" id="KW-0675">Receptor</keyword>